<dbReference type="AlphaFoldDB" id="A0A8J3Z279"/>
<dbReference type="EMBL" id="BOPG01000016">
    <property type="protein sequence ID" value="GIJ55292.1"/>
    <property type="molecule type" value="Genomic_DNA"/>
</dbReference>
<comment type="caution">
    <text evidence="1">The sequence shown here is derived from an EMBL/GenBank/DDBJ whole genome shotgun (WGS) entry which is preliminary data.</text>
</comment>
<gene>
    <name evidence="1" type="ORF">Vau01_028080</name>
</gene>
<protein>
    <submittedName>
        <fullName evidence="1">Uncharacterized protein</fullName>
    </submittedName>
</protein>
<accession>A0A8J3Z279</accession>
<proteinExistence type="predicted"/>
<name>A0A8J3Z279_9ACTN</name>
<dbReference type="Proteomes" id="UP000612585">
    <property type="component" value="Unassembled WGS sequence"/>
</dbReference>
<sequence length="56" mass="5866">MPSTIVRAPRLSFIDQDAIGVMLAASTGAATAANATARTATNPARRRLLLKDMRGP</sequence>
<reference evidence="1" key="1">
    <citation type="submission" date="2021-01" db="EMBL/GenBank/DDBJ databases">
        <title>Whole genome shotgun sequence of Virgisporangium aurantiacum NBRC 16421.</title>
        <authorList>
            <person name="Komaki H."/>
            <person name="Tamura T."/>
        </authorList>
    </citation>
    <scope>NUCLEOTIDE SEQUENCE</scope>
    <source>
        <strain evidence="1">NBRC 16421</strain>
    </source>
</reference>
<organism evidence="1 2">
    <name type="scientific">Virgisporangium aurantiacum</name>
    <dbReference type="NCBI Taxonomy" id="175570"/>
    <lineage>
        <taxon>Bacteria</taxon>
        <taxon>Bacillati</taxon>
        <taxon>Actinomycetota</taxon>
        <taxon>Actinomycetes</taxon>
        <taxon>Micromonosporales</taxon>
        <taxon>Micromonosporaceae</taxon>
        <taxon>Virgisporangium</taxon>
    </lineage>
</organism>
<evidence type="ECO:0000313" key="1">
    <source>
        <dbReference type="EMBL" id="GIJ55292.1"/>
    </source>
</evidence>
<keyword evidence="2" id="KW-1185">Reference proteome</keyword>
<evidence type="ECO:0000313" key="2">
    <source>
        <dbReference type="Proteomes" id="UP000612585"/>
    </source>
</evidence>